<dbReference type="AlphaFoldDB" id="A0A9J6GZ61"/>
<comment type="caution">
    <text evidence="2">The sequence shown here is derived from an EMBL/GenBank/DDBJ whole genome shotgun (WGS) entry which is preliminary data.</text>
</comment>
<dbReference type="Proteomes" id="UP000821853">
    <property type="component" value="Chromosome 8"/>
</dbReference>
<dbReference type="Pfam" id="PF13432">
    <property type="entry name" value="TPR_16"/>
    <property type="match status" value="1"/>
</dbReference>
<name>A0A9J6GZ61_HAELO</name>
<sequence>MRVDYIQAYINRGDILIKLNRTKDAQEVYERALELDATNPDILYNLGVVFLEQGRPGDALTYFNKALELDPDHEQALMNSAILIQESGNSKLRHLAFQRLELLLRKGKANERVYFNLGMLSMDDKKVEDAERWFHSAIQAKADFRSALFNLALLLTDSDRPLEAVPHLQRLLQSHPDHIKGLILLGDIYINHMKDLDKAQQCYERILSLEPLHVQALHNLCVVQVERGALFEAEACLLKALKLAPAESYVAKHLAIVRNRIRK</sequence>
<dbReference type="GO" id="GO:0035269">
    <property type="term" value="P:protein O-linked glycosylation via mannose"/>
    <property type="evidence" value="ECO:0007669"/>
    <property type="project" value="TreeGrafter"/>
</dbReference>
<organism evidence="2 3">
    <name type="scientific">Haemaphysalis longicornis</name>
    <name type="common">Bush tick</name>
    <dbReference type="NCBI Taxonomy" id="44386"/>
    <lineage>
        <taxon>Eukaryota</taxon>
        <taxon>Metazoa</taxon>
        <taxon>Ecdysozoa</taxon>
        <taxon>Arthropoda</taxon>
        <taxon>Chelicerata</taxon>
        <taxon>Arachnida</taxon>
        <taxon>Acari</taxon>
        <taxon>Parasitiformes</taxon>
        <taxon>Ixodida</taxon>
        <taxon>Ixodoidea</taxon>
        <taxon>Ixodidae</taxon>
        <taxon>Haemaphysalinae</taxon>
        <taxon>Haemaphysalis</taxon>
    </lineage>
</organism>
<dbReference type="Pfam" id="PF13174">
    <property type="entry name" value="TPR_6"/>
    <property type="match status" value="1"/>
</dbReference>
<dbReference type="OMA" id="ECEPEHI"/>
<feature type="repeat" description="TPR" evidence="1">
    <location>
        <begin position="40"/>
        <end position="73"/>
    </location>
</feature>
<dbReference type="VEuPathDB" id="VectorBase:HLOH_041637"/>
<dbReference type="GO" id="GO:0000030">
    <property type="term" value="F:mannosyltransferase activity"/>
    <property type="evidence" value="ECO:0007669"/>
    <property type="project" value="TreeGrafter"/>
</dbReference>
<evidence type="ECO:0000256" key="1">
    <source>
        <dbReference type="PROSITE-ProRule" id="PRU00339"/>
    </source>
</evidence>
<dbReference type="SMART" id="SM00028">
    <property type="entry name" value="TPR"/>
    <property type="match status" value="6"/>
</dbReference>
<feature type="repeat" description="TPR" evidence="1">
    <location>
        <begin position="6"/>
        <end position="39"/>
    </location>
</feature>
<dbReference type="GO" id="GO:0005783">
    <property type="term" value="C:endoplasmic reticulum"/>
    <property type="evidence" value="ECO:0007669"/>
    <property type="project" value="TreeGrafter"/>
</dbReference>
<dbReference type="InterPro" id="IPR011990">
    <property type="entry name" value="TPR-like_helical_dom_sf"/>
</dbReference>
<dbReference type="FunFam" id="1.25.40.10:FF:000239">
    <property type="entry name" value="Transmembrane and TPR repeat-containing protein 3"/>
    <property type="match status" value="1"/>
</dbReference>
<accession>A0A9J6GZ61</accession>
<evidence type="ECO:0000313" key="2">
    <source>
        <dbReference type="EMBL" id="KAH9379952.1"/>
    </source>
</evidence>
<proteinExistence type="predicted"/>
<keyword evidence="3" id="KW-1185">Reference proteome</keyword>
<dbReference type="SUPFAM" id="SSF48452">
    <property type="entry name" value="TPR-like"/>
    <property type="match status" value="1"/>
</dbReference>
<keyword evidence="1" id="KW-0802">TPR repeat</keyword>
<dbReference type="PROSITE" id="PS50005">
    <property type="entry name" value="TPR"/>
    <property type="match status" value="2"/>
</dbReference>
<evidence type="ECO:0000313" key="3">
    <source>
        <dbReference type="Proteomes" id="UP000821853"/>
    </source>
</evidence>
<dbReference type="EMBL" id="JABSTR010000010">
    <property type="protein sequence ID" value="KAH9379952.1"/>
    <property type="molecule type" value="Genomic_DNA"/>
</dbReference>
<dbReference type="OrthoDB" id="6424629at2759"/>
<dbReference type="InterPro" id="IPR019734">
    <property type="entry name" value="TPR_rpt"/>
</dbReference>
<dbReference type="PANTHER" id="PTHR44395:SF1">
    <property type="entry name" value="PROTEIN O-MANNOSYL-TRANSFERASE TMTC3"/>
    <property type="match status" value="1"/>
</dbReference>
<dbReference type="Gene3D" id="1.25.40.10">
    <property type="entry name" value="Tetratricopeptide repeat domain"/>
    <property type="match status" value="2"/>
</dbReference>
<dbReference type="PANTHER" id="PTHR44395">
    <property type="match status" value="1"/>
</dbReference>
<dbReference type="PROSITE" id="PS50293">
    <property type="entry name" value="TPR_REGION"/>
    <property type="match status" value="2"/>
</dbReference>
<dbReference type="Pfam" id="PF13181">
    <property type="entry name" value="TPR_8"/>
    <property type="match status" value="1"/>
</dbReference>
<gene>
    <name evidence="2" type="ORF">HPB48_001421</name>
</gene>
<reference evidence="2 3" key="1">
    <citation type="journal article" date="2020" name="Cell">
        <title>Large-Scale Comparative Analyses of Tick Genomes Elucidate Their Genetic Diversity and Vector Capacities.</title>
        <authorList>
            <consortium name="Tick Genome and Microbiome Consortium (TIGMIC)"/>
            <person name="Jia N."/>
            <person name="Wang J."/>
            <person name="Shi W."/>
            <person name="Du L."/>
            <person name="Sun Y."/>
            <person name="Zhan W."/>
            <person name="Jiang J.F."/>
            <person name="Wang Q."/>
            <person name="Zhang B."/>
            <person name="Ji P."/>
            <person name="Bell-Sakyi L."/>
            <person name="Cui X.M."/>
            <person name="Yuan T.T."/>
            <person name="Jiang B.G."/>
            <person name="Yang W.F."/>
            <person name="Lam T.T."/>
            <person name="Chang Q.C."/>
            <person name="Ding S.J."/>
            <person name="Wang X.J."/>
            <person name="Zhu J.G."/>
            <person name="Ruan X.D."/>
            <person name="Zhao L."/>
            <person name="Wei J.T."/>
            <person name="Ye R.Z."/>
            <person name="Que T.C."/>
            <person name="Du C.H."/>
            <person name="Zhou Y.H."/>
            <person name="Cheng J.X."/>
            <person name="Dai P.F."/>
            <person name="Guo W.B."/>
            <person name="Han X.H."/>
            <person name="Huang E.J."/>
            <person name="Li L.F."/>
            <person name="Wei W."/>
            <person name="Gao Y.C."/>
            <person name="Liu J.Z."/>
            <person name="Shao H.Z."/>
            <person name="Wang X."/>
            <person name="Wang C.C."/>
            <person name="Yang T.C."/>
            <person name="Huo Q.B."/>
            <person name="Li W."/>
            <person name="Chen H.Y."/>
            <person name="Chen S.E."/>
            <person name="Zhou L.G."/>
            <person name="Ni X.B."/>
            <person name="Tian J.H."/>
            <person name="Sheng Y."/>
            <person name="Liu T."/>
            <person name="Pan Y.S."/>
            <person name="Xia L.Y."/>
            <person name="Li J."/>
            <person name="Zhao F."/>
            <person name="Cao W.C."/>
        </authorList>
    </citation>
    <scope>NUCLEOTIDE SEQUENCE [LARGE SCALE GENOMIC DNA]</scope>
    <source>
        <strain evidence="2">HaeL-2018</strain>
    </source>
</reference>
<protein>
    <submittedName>
        <fullName evidence="2">Uncharacterized protein</fullName>
    </submittedName>
</protein>